<dbReference type="AlphaFoldDB" id="M1DPA8"/>
<organism evidence="1 2">
    <name type="scientific">Solanum tuberosum</name>
    <name type="common">Potato</name>
    <dbReference type="NCBI Taxonomy" id="4113"/>
    <lineage>
        <taxon>Eukaryota</taxon>
        <taxon>Viridiplantae</taxon>
        <taxon>Streptophyta</taxon>
        <taxon>Embryophyta</taxon>
        <taxon>Tracheophyta</taxon>
        <taxon>Spermatophyta</taxon>
        <taxon>Magnoliopsida</taxon>
        <taxon>eudicotyledons</taxon>
        <taxon>Gunneridae</taxon>
        <taxon>Pentapetalae</taxon>
        <taxon>asterids</taxon>
        <taxon>lamiids</taxon>
        <taxon>Solanales</taxon>
        <taxon>Solanaceae</taxon>
        <taxon>Solanoideae</taxon>
        <taxon>Solaneae</taxon>
        <taxon>Solanum</taxon>
    </lineage>
</organism>
<accession>M1DPA8</accession>
<dbReference type="PaxDb" id="4113-PGSC0003DMT400092198"/>
<keyword evidence="2" id="KW-1185">Reference proteome</keyword>
<dbReference type="InParanoid" id="M1DPA8"/>
<reference evidence="2" key="1">
    <citation type="journal article" date="2011" name="Nature">
        <title>Genome sequence and analysis of the tuber crop potato.</title>
        <authorList>
            <consortium name="The Potato Genome Sequencing Consortium"/>
        </authorList>
    </citation>
    <scope>NUCLEOTIDE SEQUENCE [LARGE SCALE GENOMIC DNA]</scope>
    <source>
        <strain evidence="2">cv. DM1-3 516 R44</strain>
    </source>
</reference>
<reference evidence="1" key="2">
    <citation type="submission" date="2015-06" db="UniProtKB">
        <authorList>
            <consortium name="EnsemblPlants"/>
        </authorList>
    </citation>
    <scope>IDENTIFICATION</scope>
    <source>
        <strain evidence="1">DM1-3 516 R44</strain>
    </source>
</reference>
<dbReference type="Proteomes" id="UP000011115">
    <property type="component" value="Unassembled WGS sequence"/>
</dbReference>
<evidence type="ECO:0000313" key="2">
    <source>
        <dbReference type="Proteomes" id="UP000011115"/>
    </source>
</evidence>
<dbReference type="HOGENOM" id="CLU_2201665_0_0_1"/>
<sequence length="108" mass="12178">MDDEKGVPCLAWEHMHGNRCTLKDLSVGQHHAWIIAWSVGGLTKRGGAIEVVLHSASRLPNWRLAKPSWREFQNRQLAQVAMKEKDAHLLFIIVSLVRIISFGVNDAI</sequence>
<name>M1DPA8_SOLTU</name>
<proteinExistence type="predicted"/>
<protein>
    <submittedName>
        <fullName evidence="1">Uncharacterized protein</fullName>
    </submittedName>
</protein>
<dbReference type="EnsemblPlants" id="PGSC0003DMT400092198">
    <property type="protein sequence ID" value="PGSC0003DMT400092198"/>
    <property type="gene ID" value="PGSC0003DMG400041769"/>
</dbReference>
<dbReference type="Gramene" id="PGSC0003DMT400092198">
    <property type="protein sequence ID" value="PGSC0003DMT400092198"/>
    <property type="gene ID" value="PGSC0003DMG400041769"/>
</dbReference>
<evidence type="ECO:0000313" key="1">
    <source>
        <dbReference type="EnsemblPlants" id="PGSC0003DMT400092198"/>
    </source>
</evidence>